<name>A0A1C7MJ12_GRIFR</name>
<reference evidence="2 3" key="1">
    <citation type="submission" date="2016-03" db="EMBL/GenBank/DDBJ databases">
        <title>Whole genome sequencing of Grifola frondosa 9006-11.</title>
        <authorList>
            <person name="Min B."/>
            <person name="Park H."/>
            <person name="Kim J.-G."/>
            <person name="Cho H."/>
            <person name="Oh Y.-L."/>
            <person name="Kong W.-S."/>
            <person name="Choi I.-G."/>
        </authorList>
    </citation>
    <scope>NUCLEOTIDE SEQUENCE [LARGE SCALE GENOMIC DNA]</scope>
    <source>
        <strain evidence="2 3">9006-11</strain>
    </source>
</reference>
<feature type="compositionally biased region" description="Acidic residues" evidence="1">
    <location>
        <begin position="255"/>
        <end position="267"/>
    </location>
</feature>
<comment type="caution">
    <text evidence="2">The sequence shown here is derived from an EMBL/GenBank/DDBJ whole genome shotgun (WGS) entry which is preliminary data.</text>
</comment>
<dbReference type="AlphaFoldDB" id="A0A1C7MJ12"/>
<sequence>MFSSASKTQSARRPNAYNAWSHHISKEASDDGGAPFLLDLQKENIDDCRGLTSEEKEFLIEELEEERESWMKGVRLSQRGRMQNVNNVCNKMDELLDGLKHRAGIQGFYCLFRSTPDFNMAPRWFFTTDDIDMYLRTTIKKGWDTDNIAEITGNRKAVMNYVNYEREIILCYGIKLVGWTADKWVNPSDLSNAIAPLQKLLKALEDGSCHFERMPPAELVEQQERYDQSMEAGLVTARKVRKNLGKKRMKGNELLEAEDSLGEDGAESSDRASKHP</sequence>
<dbReference type="OrthoDB" id="2803164at2759"/>
<evidence type="ECO:0000313" key="2">
    <source>
        <dbReference type="EMBL" id="OBZ76607.1"/>
    </source>
</evidence>
<proteinExistence type="predicted"/>
<accession>A0A1C7MJ12</accession>
<evidence type="ECO:0000313" key="3">
    <source>
        <dbReference type="Proteomes" id="UP000092993"/>
    </source>
</evidence>
<dbReference type="Proteomes" id="UP000092993">
    <property type="component" value="Unassembled WGS sequence"/>
</dbReference>
<organism evidence="2 3">
    <name type="scientific">Grifola frondosa</name>
    <name type="common">Maitake</name>
    <name type="synonym">Polyporus frondosus</name>
    <dbReference type="NCBI Taxonomy" id="5627"/>
    <lineage>
        <taxon>Eukaryota</taxon>
        <taxon>Fungi</taxon>
        <taxon>Dikarya</taxon>
        <taxon>Basidiomycota</taxon>
        <taxon>Agaricomycotina</taxon>
        <taxon>Agaricomycetes</taxon>
        <taxon>Polyporales</taxon>
        <taxon>Grifolaceae</taxon>
        <taxon>Grifola</taxon>
    </lineage>
</organism>
<feature type="region of interest" description="Disordered" evidence="1">
    <location>
        <begin position="248"/>
        <end position="276"/>
    </location>
</feature>
<gene>
    <name evidence="2" type="ORF">A0H81_03870</name>
</gene>
<protein>
    <submittedName>
        <fullName evidence="2">Uncharacterized protein</fullName>
    </submittedName>
</protein>
<dbReference type="STRING" id="5627.A0A1C7MJ12"/>
<keyword evidence="3" id="KW-1185">Reference proteome</keyword>
<dbReference type="EMBL" id="LUGG01000003">
    <property type="protein sequence ID" value="OBZ76607.1"/>
    <property type="molecule type" value="Genomic_DNA"/>
</dbReference>
<evidence type="ECO:0000256" key="1">
    <source>
        <dbReference type="SAM" id="MobiDB-lite"/>
    </source>
</evidence>